<dbReference type="PIRSF" id="PIRSF036540">
    <property type="entry name" value="UCP036540_AIR"/>
    <property type="match status" value="1"/>
</dbReference>
<dbReference type="InterPro" id="IPR010918">
    <property type="entry name" value="PurM-like_C_dom"/>
</dbReference>
<dbReference type="SUPFAM" id="SSF56042">
    <property type="entry name" value="PurM C-terminal domain-like"/>
    <property type="match status" value="1"/>
</dbReference>
<dbReference type="InParanoid" id="M9SCR5"/>
<dbReference type="AlphaFoldDB" id="M9SCR5"/>
<dbReference type="CDD" id="cd02192">
    <property type="entry name" value="PurM-like3"/>
    <property type="match status" value="1"/>
</dbReference>
<dbReference type="SUPFAM" id="SSF55326">
    <property type="entry name" value="PurM N-terminal domain-like"/>
    <property type="match status" value="1"/>
</dbReference>
<dbReference type="Pfam" id="PF00586">
    <property type="entry name" value="AIRS"/>
    <property type="match status" value="1"/>
</dbReference>
<reference evidence="3 4" key="1">
    <citation type="journal article" date="2012" name="J. Bacteriol.">
        <title>Genome sequence of 'Candidatus Methanomethylophilus alvus' Mx1201, a methanogenic archaeon from the human gut belonging to a seventh order of methanogens.</title>
        <authorList>
            <person name="Borrel G."/>
            <person name="Harris H.M."/>
            <person name="Tottey W."/>
            <person name="Mihajlovski A."/>
            <person name="Parisot N."/>
            <person name="Peyretaillade E."/>
            <person name="Peyret P."/>
            <person name="Gribaldo S."/>
            <person name="O'Toole P.W."/>
            <person name="Brugere J.F."/>
        </authorList>
    </citation>
    <scope>NUCLEOTIDE SEQUENCE [LARGE SCALE GENOMIC DNA]</scope>
    <source>
        <strain evidence="3 4">Mx1201</strain>
    </source>
</reference>
<sequence length="334" mass="36204">MDMALQAVIDAIRSFPGVTRKGKIHEVVDLLPTDSFKHVAAAEGEDAAAIEDGENYILFAADGIMESLVESDPYMAGYFAVLVNVNDIAAMGGRATAMVDVMSMSDEILCGRMLRGMEEGVRRFKVPIVGGHTHPDCKYHAIDISIIGTVKKGDIILSSTAEPGDDIVMVMDLDGHYPKNIPYAWVTTLDKDPKLVQRQMEAAAVVAEEHLVHSGKDMSNPGCVGTLGMMLESSCMGATVDLDKIPVPSSEKDDFIHWLLAYQGCGFVYACPPENSQRVIDIFSKVGCAGAVVGKVDDSLQLKLSMDGEKGVLFDFSKDIITGCRPKARRHRTF</sequence>
<evidence type="ECO:0000259" key="1">
    <source>
        <dbReference type="Pfam" id="PF00586"/>
    </source>
</evidence>
<dbReference type="NCBIfam" id="TIGR03267">
    <property type="entry name" value="methan_mark_2"/>
    <property type="match status" value="1"/>
</dbReference>
<dbReference type="EMBL" id="CP004049">
    <property type="protein sequence ID" value="AGI85549.1"/>
    <property type="molecule type" value="Genomic_DNA"/>
</dbReference>
<dbReference type="HOGENOM" id="CLU_073250_0_0_2"/>
<dbReference type="Pfam" id="PF02769">
    <property type="entry name" value="AIRS_C"/>
    <property type="match status" value="1"/>
</dbReference>
<dbReference type="GO" id="GO:0009030">
    <property type="term" value="F:thiamine-phosphate kinase activity"/>
    <property type="evidence" value="ECO:0007669"/>
    <property type="project" value="InterPro"/>
</dbReference>
<dbReference type="GO" id="GO:0009228">
    <property type="term" value="P:thiamine biosynthetic process"/>
    <property type="evidence" value="ECO:0007669"/>
    <property type="project" value="InterPro"/>
</dbReference>
<dbReference type="InterPro" id="IPR017668">
    <property type="entry name" value="Methan_mark_2"/>
</dbReference>
<dbReference type="InterPro" id="IPR016188">
    <property type="entry name" value="PurM-like_N"/>
</dbReference>
<dbReference type="Proteomes" id="UP000012672">
    <property type="component" value="Chromosome"/>
</dbReference>
<organism evidence="3 4">
    <name type="scientific">Methanomethylophilus alvi (strain Mx1201)</name>
    <dbReference type="NCBI Taxonomy" id="1236689"/>
    <lineage>
        <taxon>Archaea</taxon>
        <taxon>Methanobacteriati</taxon>
        <taxon>Thermoplasmatota</taxon>
        <taxon>Thermoplasmata</taxon>
        <taxon>Methanomassiliicoccales</taxon>
        <taxon>Methanomethylophilaceae</taxon>
        <taxon>Methanomethylophilus</taxon>
    </lineage>
</organism>
<keyword evidence="4" id="KW-1185">Reference proteome</keyword>
<dbReference type="eggNOG" id="arCOG00640">
    <property type="taxonomic scope" value="Archaea"/>
</dbReference>
<dbReference type="Gene3D" id="3.90.650.10">
    <property type="entry name" value="PurM-like C-terminal domain"/>
    <property type="match status" value="1"/>
</dbReference>
<dbReference type="PANTHER" id="PTHR30270:SF0">
    <property type="entry name" value="THIAMINE-MONOPHOSPHATE KINASE"/>
    <property type="match status" value="1"/>
</dbReference>
<feature type="domain" description="PurM-like C-terminal" evidence="2">
    <location>
        <begin position="191"/>
        <end position="302"/>
    </location>
</feature>
<dbReference type="InterPro" id="IPR036676">
    <property type="entry name" value="PurM-like_C_sf"/>
</dbReference>
<gene>
    <name evidence="3" type="ORF">MMALV_08110</name>
</gene>
<dbReference type="InterPro" id="IPR036921">
    <property type="entry name" value="PurM-like_N_sf"/>
</dbReference>
<dbReference type="InterPro" id="IPR006283">
    <property type="entry name" value="ThiL-like"/>
</dbReference>
<protein>
    <submittedName>
        <fullName evidence="3">Selenophosphate synthetase-related protein</fullName>
    </submittedName>
</protein>
<feature type="domain" description="PurM-like N-terminal" evidence="1">
    <location>
        <begin position="44"/>
        <end position="150"/>
    </location>
</feature>
<dbReference type="InterPro" id="IPR011413">
    <property type="entry name" value="UCP036540_AIR"/>
</dbReference>
<evidence type="ECO:0000313" key="4">
    <source>
        <dbReference type="Proteomes" id="UP000012672"/>
    </source>
</evidence>
<dbReference type="Gene3D" id="3.30.1330.10">
    <property type="entry name" value="PurM-like, N-terminal domain"/>
    <property type="match status" value="1"/>
</dbReference>
<dbReference type="KEGG" id="max:MMALV_08110"/>
<dbReference type="PANTHER" id="PTHR30270">
    <property type="entry name" value="THIAMINE-MONOPHOSPHATE KINASE"/>
    <property type="match status" value="1"/>
</dbReference>
<dbReference type="STRING" id="1236689.MMALV_08110"/>
<evidence type="ECO:0000259" key="2">
    <source>
        <dbReference type="Pfam" id="PF02769"/>
    </source>
</evidence>
<evidence type="ECO:0000313" key="3">
    <source>
        <dbReference type="EMBL" id="AGI85549.1"/>
    </source>
</evidence>
<accession>M9SCR5</accession>
<name>M9SCR5_METAX</name>
<proteinExistence type="predicted"/>